<keyword evidence="1" id="KW-0175">Coiled coil</keyword>
<evidence type="ECO:0000256" key="1">
    <source>
        <dbReference type="SAM" id="Coils"/>
    </source>
</evidence>
<organism evidence="2">
    <name type="scientific">Siphoviridae sp. ctWhx86</name>
    <dbReference type="NCBI Taxonomy" id="2826362"/>
    <lineage>
        <taxon>Viruses</taxon>
        <taxon>Duplodnaviria</taxon>
        <taxon>Heunggongvirae</taxon>
        <taxon>Uroviricota</taxon>
        <taxon>Caudoviricetes</taxon>
    </lineage>
</organism>
<reference evidence="2" key="1">
    <citation type="journal article" date="2021" name="Proc. Natl. Acad. Sci. U.S.A.">
        <title>A Catalog of Tens of Thousands of Viruses from Human Metagenomes Reveals Hidden Associations with Chronic Diseases.</title>
        <authorList>
            <person name="Tisza M.J."/>
            <person name="Buck C.B."/>
        </authorList>
    </citation>
    <scope>NUCLEOTIDE SEQUENCE</scope>
    <source>
        <strain evidence="2">CtWhx86</strain>
    </source>
</reference>
<dbReference type="EMBL" id="BK015702">
    <property type="protein sequence ID" value="DAE20824.1"/>
    <property type="molecule type" value="Genomic_DNA"/>
</dbReference>
<name>A0A8S5QP29_9CAUD</name>
<accession>A0A8S5QP29</accession>
<protein>
    <submittedName>
        <fullName evidence="2">Uncharacterized protein</fullName>
    </submittedName>
</protein>
<proteinExistence type="predicted"/>
<feature type="coiled-coil region" evidence="1">
    <location>
        <begin position="35"/>
        <end position="105"/>
    </location>
</feature>
<evidence type="ECO:0000313" key="2">
    <source>
        <dbReference type="EMBL" id="DAE20824.1"/>
    </source>
</evidence>
<sequence>MYTADETDIANAQQNLNDKLYEYYKFNTDRVGELSETYLDLVSQMEEEIKNLSLQDFESEAAYNQAVERIKDFYMQKMDTIKTEMEQALNNNNELTREYAEAISSLGVNFQMIIDEFKDTNLAQALGMEDSQLAFDKFNETFFGEDGLINKVKNEAAEAFRTLDESINEAATSIGGEGGLTDALKELNGEFGETAAGSLSKWAETLIETLGENSKLYKELMKTLPSLSNGLNNVNDSVTKLTGGATNA</sequence>